<reference evidence="2" key="1">
    <citation type="submission" date="2024-01" db="EMBL/GenBank/DDBJ databases">
        <authorList>
            <person name="Webb A."/>
        </authorList>
    </citation>
    <scope>NUCLEOTIDE SEQUENCE</scope>
    <source>
        <strain evidence="2">Pm1</strain>
    </source>
</reference>
<feature type="compositionally biased region" description="Basic and acidic residues" evidence="1">
    <location>
        <begin position="137"/>
        <end position="155"/>
    </location>
</feature>
<protein>
    <submittedName>
        <fullName evidence="2">Uncharacterized protein</fullName>
    </submittedName>
</protein>
<evidence type="ECO:0000256" key="1">
    <source>
        <dbReference type="SAM" id="MobiDB-lite"/>
    </source>
</evidence>
<accession>A0AAV1VIH7</accession>
<gene>
    <name evidence="2" type="ORF">PM001_LOCUS31185</name>
</gene>
<organism evidence="2 3">
    <name type="scientific">Peronospora matthiolae</name>
    <dbReference type="NCBI Taxonomy" id="2874970"/>
    <lineage>
        <taxon>Eukaryota</taxon>
        <taxon>Sar</taxon>
        <taxon>Stramenopiles</taxon>
        <taxon>Oomycota</taxon>
        <taxon>Peronosporomycetes</taxon>
        <taxon>Peronosporales</taxon>
        <taxon>Peronosporaceae</taxon>
        <taxon>Peronospora</taxon>
    </lineage>
</organism>
<evidence type="ECO:0000313" key="3">
    <source>
        <dbReference type="Proteomes" id="UP001162060"/>
    </source>
</evidence>
<feature type="compositionally biased region" description="Low complexity" evidence="1">
    <location>
        <begin position="7"/>
        <end position="33"/>
    </location>
</feature>
<feature type="region of interest" description="Disordered" evidence="1">
    <location>
        <begin position="1"/>
        <end position="55"/>
    </location>
</feature>
<proteinExistence type="predicted"/>
<comment type="caution">
    <text evidence="2">The sequence shown here is derived from an EMBL/GenBank/DDBJ whole genome shotgun (WGS) entry which is preliminary data.</text>
</comment>
<dbReference type="AlphaFoldDB" id="A0AAV1VIH7"/>
<dbReference type="EMBL" id="CAKLBY020000339">
    <property type="protein sequence ID" value="CAK7946035.1"/>
    <property type="molecule type" value="Genomic_DNA"/>
</dbReference>
<dbReference type="Proteomes" id="UP001162060">
    <property type="component" value="Unassembled WGS sequence"/>
</dbReference>
<evidence type="ECO:0000313" key="2">
    <source>
        <dbReference type="EMBL" id="CAK7946035.1"/>
    </source>
</evidence>
<name>A0AAV1VIH7_9STRA</name>
<feature type="region of interest" description="Disordered" evidence="1">
    <location>
        <begin position="76"/>
        <end position="155"/>
    </location>
</feature>
<sequence>MVSKTTRAATSAARRSAARMRAAAESASHASAAGDLSPVVVNPPRGESPRATGISIASAADTASHYPDESEIELIYSGESYDASDSKATPHASGSPGADAAKARLTGFGQRGSIMTEIFESSDYSDETSPHTSLSNDRTRGDGDNATMHHHERSN</sequence>